<keyword evidence="4" id="KW-1185">Reference proteome</keyword>
<reference evidence="3" key="1">
    <citation type="submission" date="2019-09" db="EMBL/GenBank/DDBJ databases">
        <title>Draft genome information of white flower Hibiscus syriacus.</title>
        <authorList>
            <person name="Kim Y.-M."/>
        </authorList>
    </citation>
    <scope>NUCLEOTIDE SEQUENCE [LARGE SCALE GENOMIC DNA]</scope>
    <source>
        <strain evidence="3">YM2019G1</strain>
    </source>
</reference>
<feature type="compositionally biased region" description="Low complexity" evidence="1">
    <location>
        <begin position="114"/>
        <end position="124"/>
    </location>
</feature>
<gene>
    <name evidence="3" type="ORF">F3Y22_tig00111013pilonHSYRG00082</name>
</gene>
<feature type="transmembrane region" description="Helical" evidence="2">
    <location>
        <begin position="42"/>
        <end position="66"/>
    </location>
</feature>
<evidence type="ECO:0000313" key="3">
    <source>
        <dbReference type="EMBL" id="KAE8687530.1"/>
    </source>
</evidence>
<organism evidence="3 4">
    <name type="scientific">Hibiscus syriacus</name>
    <name type="common">Rose of Sharon</name>
    <dbReference type="NCBI Taxonomy" id="106335"/>
    <lineage>
        <taxon>Eukaryota</taxon>
        <taxon>Viridiplantae</taxon>
        <taxon>Streptophyta</taxon>
        <taxon>Embryophyta</taxon>
        <taxon>Tracheophyta</taxon>
        <taxon>Spermatophyta</taxon>
        <taxon>Magnoliopsida</taxon>
        <taxon>eudicotyledons</taxon>
        <taxon>Gunneridae</taxon>
        <taxon>Pentapetalae</taxon>
        <taxon>rosids</taxon>
        <taxon>malvids</taxon>
        <taxon>Malvales</taxon>
        <taxon>Malvaceae</taxon>
        <taxon>Malvoideae</taxon>
        <taxon>Hibiscus</taxon>
    </lineage>
</organism>
<evidence type="ECO:0000313" key="4">
    <source>
        <dbReference type="Proteomes" id="UP000436088"/>
    </source>
</evidence>
<accession>A0A6A2Z7V3</accession>
<dbReference type="Proteomes" id="UP000436088">
    <property type="component" value="Unassembled WGS sequence"/>
</dbReference>
<evidence type="ECO:0000256" key="2">
    <source>
        <dbReference type="SAM" id="Phobius"/>
    </source>
</evidence>
<dbReference type="EMBL" id="VEPZ02001202">
    <property type="protein sequence ID" value="KAE8687530.1"/>
    <property type="molecule type" value="Genomic_DNA"/>
</dbReference>
<comment type="caution">
    <text evidence="3">The sequence shown here is derived from an EMBL/GenBank/DDBJ whole genome shotgun (WGS) entry which is preliminary data.</text>
</comment>
<protein>
    <submittedName>
        <fullName evidence="3">Methyltransferase-like protein 5</fullName>
    </submittedName>
</protein>
<keyword evidence="2" id="KW-0472">Membrane</keyword>
<dbReference type="AlphaFoldDB" id="A0A6A2Z7V3"/>
<feature type="region of interest" description="Disordered" evidence="1">
    <location>
        <begin position="99"/>
        <end position="138"/>
    </location>
</feature>
<name>A0A6A2Z7V3_HIBSY</name>
<sequence length="138" mass="15831">MNNWVVVIILHFSIRYEQTNSGFLLVVSWEGRYESAANCSLLFIYGGIFFMLIFIILINFLCFLWFPPQHNDGASWNPSSSILDSQLYAQHNMTRQLLNVEDSQPQKSKKHRSPLGSSSQNSESSETKELALELRLSL</sequence>
<dbReference type="GO" id="GO:0032259">
    <property type="term" value="P:methylation"/>
    <property type="evidence" value="ECO:0007669"/>
    <property type="project" value="UniProtKB-KW"/>
</dbReference>
<keyword evidence="2" id="KW-1133">Transmembrane helix</keyword>
<proteinExistence type="predicted"/>
<evidence type="ECO:0000256" key="1">
    <source>
        <dbReference type="SAM" id="MobiDB-lite"/>
    </source>
</evidence>
<dbReference type="GO" id="GO:0008168">
    <property type="term" value="F:methyltransferase activity"/>
    <property type="evidence" value="ECO:0007669"/>
    <property type="project" value="UniProtKB-KW"/>
</dbReference>
<keyword evidence="2" id="KW-0812">Transmembrane</keyword>